<dbReference type="InterPro" id="IPR013783">
    <property type="entry name" value="Ig-like_fold"/>
</dbReference>
<evidence type="ECO:0000256" key="2">
    <source>
        <dbReference type="ARBA" id="ARBA00022525"/>
    </source>
</evidence>
<keyword evidence="1" id="KW-0134">Cell wall</keyword>
<keyword evidence="5" id="KW-0812">Transmembrane</keyword>
<feature type="transmembrane region" description="Helical" evidence="5">
    <location>
        <begin position="587"/>
        <end position="609"/>
    </location>
</feature>
<keyword evidence="2" id="KW-0964">Secreted</keyword>
<feature type="domain" description="Gram-positive cocci surface proteins LPxTG" evidence="7">
    <location>
        <begin position="580"/>
        <end position="613"/>
    </location>
</feature>
<protein>
    <submittedName>
        <fullName evidence="9">Cna protein B-type domain-containing protein</fullName>
    </submittedName>
</protein>
<comment type="caution">
    <text evidence="9">The sequence shown here is derived from an EMBL/GenBank/DDBJ whole genome shotgun (WGS) entry which is preliminary data.</text>
</comment>
<evidence type="ECO:0000259" key="7">
    <source>
        <dbReference type="Pfam" id="PF00746"/>
    </source>
</evidence>
<evidence type="ECO:0000256" key="4">
    <source>
        <dbReference type="ARBA" id="ARBA00023088"/>
    </source>
</evidence>
<keyword evidence="5" id="KW-0472">Membrane</keyword>
<dbReference type="Gene3D" id="2.60.40.10">
    <property type="entry name" value="Immunoglobulins"/>
    <property type="match status" value="1"/>
</dbReference>
<feature type="signal peptide" evidence="6">
    <location>
        <begin position="1"/>
        <end position="29"/>
    </location>
</feature>
<feature type="domain" description="SpaA-like prealbumin fold" evidence="8">
    <location>
        <begin position="456"/>
        <end position="540"/>
    </location>
</feature>
<dbReference type="OrthoDB" id="3240140at2"/>
<dbReference type="Pfam" id="PF17802">
    <property type="entry name" value="SpaA"/>
    <property type="match status" value="1"/>
</dbReference>
<proteinExistence type="predicted"/>
<evidence type="ECO:0000256" key="3">
    <source>
        <dbReference type="ARBA" id="ARBA00022729"/>
    </source>
</evidence>
<keyword evidence="10" id="KW-1185">Reference proteome</keyword>
<evidence type="ECO:0000259" key="8">
    <source>
        <dbReference type="Pfam" id="PF17802"/>
    </source>
</evidence>
<keyword evidence="3 6" id="KW-0732">Signal</keyword>
<dbReference type="NCBIfam" id="TIGR01167">
    <property type="entry name" value="LPXTG_anchor"/>
    <property type="match status" value="1"/>
</dbReference>
<evidence type="ECO:0000313" key="9">
    <source>
        <dbReference type="EMBL" id="PLS29442.1"/>
    </source>
</evidence>
<evidence type="ECO:0000256" key="5">
    <source>
        <dbReference type="SAM" id="Phobius"/>
    </source>
</evidence>
<gene>
    <name evidence="9" type="ORF">Uis4E_0316</name>
</gene>
<dbReference type="Proteomes" id="UP000235034">
    <property type="component" value="Unassembled WGS sequence"/>
</dbReference>
<accession>A0A2N5J5E9</accession>
<dbReference type="EMBL" id="NMWT01000003">
    <property type="protein sequence ID" value="PLS29442.1"/>
    <property type="molecule type" value="Genomic_DNA"/>
</dbReference>
<dbReference type="Pfam" id="PF00746">
    <property type="entry name" value="Gram_pos_anchor"/>
    <property type="match status" value="1"/>
</dbReference>
<dbReference type="AlphaFoldDB" id="A0A2N5J5E9"/>
<sequence length="620" mass="65616">MRMRKLFAGLAAAATLLGGMAFGAGTANAASRVIDTDVVFQFMADDADQWANREVKYYKLADYVDYTTSGPFGVQTTPTADKTAIKSALDAAVKGTKLDGQVPSADSGTDLMAWALQQGALDNETGAPWIGSTRNFADALAADAKVTGDATNFKTITWPTYDGGTSQEGHGYKNRWVRLPAGVYLFVDTVKNADVNDQGLSKSTIQNGTEQNSGDVDNTVGGKVVTQSAPIVLASGYVKDGKIVNWAQPEDGSGFNTIDFKNHVTPVVKTYDDKDGTVSNSQYVRYTLGSQLPSFTTGFTDYQFSLKDYPGAGQEVNLNGFLNDDNQPVASNTGAYTVKIYDVNANGDKTGDGTTLTAGDTTFTVTTSTTQQGQPLNPVIEGAADDAAWFDFDFAKLVQSADYQTKYAGKYVEITYAAKITATPDQNGDTPDVTNKVEVNDNNAKATDQTKLTLGKFGFVKKAADGTALAGAEFTISAADDDTNDKVVPVTPADAVQTSDEDGKVTFTGLADGVYKVTETRVPDGFLQQVHAEFEVTIKGGKAVYFKHADIYGLSQDSGNADLNGGEITDYSVINVRNVTELPKTGAAGIVLFTVVGLLLAGAAGTVFAKSRATKRALHA</sequence>
<keyword evidence="4" id="KW-0572">Peptidoglycan-anchor</keyword>
<evidence type="ECO:0000256" key="1">
    <source>
        <dbReference type="ARBA" id="ARBA00022512"/>
    </source>
</evidence>
<reference evidence="9 10" key="1">
    <citation type="submission" date="2017-07" db="EMBL/GenBank/DDBJ databases">
        <title>Bifidobacterium novel species.</title>
        <authorList>
            <person name="Lugli G.A."/>
            <person name="Milani C."/>
            <person name="Duranti S."/>
            <person name="Mangifesta M."/>
        </authorList>
    </citation>
    <scope>NUCLEOTIDE SEQUENCE [LARGE SCALE GENOMIC DNA]</scope>
    <source>
        <strain evidence="9 10">77</strain>
    </source>
</reference>
<keyword evidence="5" id="KW-1133">Transmembrane helix</keyword>
<name>A0A2N5J5E9_9BIFI</name>
<dbReference type="RefSeq" id="WP_101621528.1">
    <property type="nucleotide sequence ID" value="NZ_NMWT01000003.1"/>
</dbReference>
<dbReference type="InterPro" id="IPR019931">
    <property type="entry name" value="LPXTG_anchor"/>
</dbReference>
<evidence type="ECO:0000313" key="10">
    <source>
        <dbReference type="Proteomes" id="UP000235034"/>
    </source>
</evidence>
<dbReference type="GO" id="GO:0005975">
    <property type="term" value="P:carbohydrate metabolic process"/>
    <property type="evidence" value="ECO:0007669"/>
    <property type="project" value="UniProtKB-ARBA"/>
</dbReference>
<dbReference type="SUPFAM" id="SSF49478">
    <property type="entry name" value="Cna protein B-type domain"/>
    <property type="match status" value="1"/>
</dbReference>
<organism evidence="9 10">
    <name type="scientific">Bifidobacterium parmae</name>
    <dbReference type="NCBI Taxonomy" id="361854"/>
    <lineage>
        <taxon>Bacteria</taxon>
        <taxon>Bacillati</taxon>
        <taxon>Actinomycetota</taxon>
        <taxon>Actinomycetes</taxon>
        <taxon>Bifidobacteriales</taxon>
        <taxon>Bifidobacteriaceae</taxon>
        <taxon>Bifidobacterium</taxon>
    </lineage>
</organism>
<feature type="chain" id="PRO_5014924376" evidence="6">
    <location>
        <begin position="30"/>
        <end position="620"/>
    </location>
</feature>
<dbReference type="InterPro" id="IPR041033">
    <property type="entry name" value="SpaA_PFL_dom_1"/>
</dbReference>
<evidence type="ECO:0000256" key="6">
    <source>
        <dbReference type="SAM" id="SignalP"/>
    </source>
</evidence>